<evidence type="ECO:0000313" key="6">
    <source>
        <dbReference type="EMBL" id="CCD71984.2"/>
    </source>
</evidence>
<dbReference type="CTD" id="186397"/>
<dbReference type="AGR" id="WB:WBGene00018979"/>
<dbReference type="SMR" id="A8DZ30"/>
<evidence type="ECO:0000313" key="7">
    <source>
        <dbReference type="Proteomes" id="UP000001940"/>
    </source>
</evidence>
<sequence>MLQSLKVLILLLLLTSISLEFGGMQSFYITGRLMCRGKPAPFAELKLINTHGEKETLVLAEDVFTDPGGQFQIYGYQFQFVAIDAAVWVYHECFYDVGIHHGLCKSKMEMDVPAEFRNYEKYPKKVFNAGTIDLENGVQNPQLEKSKLNREN</sequence>
<comment type="similarity">
    <text evidence="2">Belongs to the nematode transthyretin-like family.</text>
</comment>
<dbReference type="Bgee" id="WBGene00018979">
    <property type="expression patterns" value="Expressed in multicellular organism and 2 other cell types or tissues"/>
</dbReference>
<protein>
    <submittedName>
        <fullName evidence="6">Transthyretin-like family protein</fullName>
    </submittedName>
</protein>
<dbReference type="Proteomes" id="UP000001940">
    <property type="component" value="Chromosome I"/>
</dbReference>
<dbReference type="InterPro" id="IPR038479">
    <property type="entry name" value="Transthyretin-like_sf"/>
</dbReference>
<dbReference type="InParanoid" id="A8DZ30"/>
<dbReference type="InterPro" id="IPR001534">
    <property type="entry name" value="Transthyretin-like"/>
</dbReference>
<dbReference type="HOGENOM" id="CLU_121109_3_0_1"/>
<reference evidence="6 7" key="1">
    <citation type="journal article" date="1998" name="Science">
        <title>Genome sequence of the nematode C. elegans: a platform for investigating biology.</title>
        <authorList>
            <consortium name="The C. elegans sequencing consortium"/>
            <person name="Sulson J.E."/>
            <person name="Waterston R."/>
        </authorList>
    </citation>
    <scope>NUCLEOTIDE SEQUENCE [LARGE SCALE GENOMIC DNA]</scope>
    <source>
        <strain evidence="6 7">Bristol N2</strain>
    </source>
</reference>
<dbReference type="AlphaFoldDB" id="A8DZ30"/>
<dbReference type="Pfam" id="PF01060">
    <property type="entry name" value="TTR-52"/>
    <property type="match status" value="1"/>
</dbReference>
<keyword evidence="4 5" id="KW-0732">Signal</keyword>
<evidence type="ECO:0000256" key="1">
    <source>
        <dbReference type="ARBA" id="ARBA00004613"/>
    </source>
</evidence>
<keyword evidence="7" id="KW-1185">Reference proteome</keyword>
<evidence type="ECO:0000256" key="3">
    <source>
        <dbReference type="ARBA" id="ARBA00022525"/>
    </source>
</evidence>
<dbReference type="Gene3D" id="2.60.40.3330">
    <property type="match status" value="1"/>
</dbReference>
<keyword evidence="3" id="KW-0964">Secreted</keyword>
<comment type="subcellular location">
    <subcellularLocation>
        <location evidence="1">Secreted</location>
    </subcellularLocation>
</comment>
<organism evidence="6 7">
    <name type="scientific">Caenorhabditis elegans</name>
    <dbReference type="NCBI Taxonomy" id="6239"/>
    <lineage>
        <taxon>Eukaryota</taxon>
        <taxon>Metazoa</taxon>
        <taxon>Ecdysozoa</taxon>
        <taxon>Nematoda</taxon>
        <taxon>Chromadorea</taxon>
        <taxon>Rhabditida</taxon>
        <taxon>Rhabditina</taxon>
        <taxon>Rhabditomorpha</taxon>
        <taxon>Rhabditoidea</taxon>
        <taxon>Rhabditidae</taxon>
        <taxon>Peloderinae</taxon>
        <taxon>Caenorhabditis</taxon>
    </lineage>
</organism>
<proteinExistence type="inferred from homology"/>
<feature type="signal peptide" evidence="5">
    <location>
        <begin position="1"/>
        <end position="19"/>
    </location>
</feature>
<dbReference type="PANTHER" id="PTHR21700:SF34">
    <property type="entry name" value="TRANSTHYRETIN-LIKE FAMILY PROTEIN"/>
    <property type="match status" value="1"/>
</dbReference>
<dbReference type="PaxDb" id="6239-F56F4.2"/>
<dbReference type="eggNOG" id="ENOG502TI1T">
    <property type="taxonomic scope" value="Eukaryota"/>
</dbReference>
<evidence type="ECO:0000256" key="4">
    <source>
        <dbReference type="ARBA" id="ARBA00022729"/>
    </source>
</evidence>
<name>A8DZ30_CAEEL</name>
<dbReference type="WormBase" id="F56F4.2">
    <property type="protein sequence ID" value="CE48266"/>
    <property type="gene ID" value="WBGene00018979"/>
    <property type="gene designation" value="ttr-55"/>
</dbReference>
<dbReference type="GeneID" id="186397"/>
<dbReference type="FunCoup" id="A8DZ30">
    <property type="interactions" value="816"/>
</dbReference>
<dbReference type="OrthoDB" id="5862517at2759"/>
<dbReference type="PANTHER" id="PTHR21700">
    <property type="entry name" value="TRANSTHYRETIN-LIKE FAMILY PROTEIN-RELATED"/>
    <property type="match status" value="1"/>
</dbReference>
<dbReference type="GO" id="GO:0005576">
    <property type="term" value="C:extracellular region"/>
    <property type="evidence" value="ECO:0007669"/>
    <property type="project" value="UniProtKB-SubCell"/>
</dbReference>
<dbReference type="EMBL" id="BX284601">
    <property type="protein sequence ID" value="CCD71984.2"/>
    <property type="molecule type" value="Genomic_DNA"/>
</dbReference>
<evidence type="ECO:0000256" key="2">
    <source>
        <dbReference type="ARBA" id="ARBA00010112"/>
    </source>
</evidence>
<dbReference type="UCSC" id="F56F4.2">
    <property type="organism name" value="c. elegans"/>
</dbReference>
<evidence type="ECO:0000313" key="8">
    <source>
        <dbReference type="WormBase" id="F56F4.2"/>
    </source>
</evidence>
<evidence type="ECO:0000256" key="5">
    <source>
        <dbReference type="SAM" id="SignalP"/>
    </source>
</evidence>
<accession>A8DZ30</accession>
<dbReference type="KEGG" id="cel:CELE_F56F4.2"/>
<dbReference type="OMA" id="HECFYDV"/>
<gene>
    <name evidence="6 8" type="primary">ttr-55</name>
    <name evidence="6" type="ORF">CELE_F56F4.2</name>
    <name evidence="8" type="ORF">F56F4.2</name>
</gene>
<dbReference type="GO" id="GO:0009986">
    <property type="term" value="C:cell surface"/>
    <property type="evidence" value="ECO:0007669"/>
    <property type="project" value="InterPro"/>
</dbReference>
<dbReference type="RefSeq" id="NP_491772.4">
    <property type="nucleotide sequence ID" value="NM_059371.5"/>
</dbReference>
<feature type="chain" id="PRO_5002720925" evidence="5">
    <location>
        <begin position="20"/>
        <end position="152"/>
    </location>
</feature>